<reference evidence="2" key="1">
    <citation type="submission" date="2019-10" db="EMBL/GenBank/DDBJ databases">
        <authorList>
            <consortium name="DOE Joint Genome Institute"/>
            <person name="Kuo A."/>
            <person name="Miyauchi S."/>
            <person name="Kiss E."/>
            <person name="Drula E."/>
            <person name="Kohler A."/>
            <person name="Sanchez-Garcia M."/>
            <person name="Andreopoulos B."/>
            <person name="Barry K.W."/>
            <person name="Bonito G."/>
            <person name="Buee M."/>
            <person name="Carver A."/>
            <person name="Chen C."/>
            <person name="Cichocki N."/>
            <person name="Clum A."/>
            <person name="Culley D."/>
            <person name="Crous P.W."/>
            <person name="Fauchery L."/>
            <person name="Girlanda M."/>
            <person name="Hayes R."/>
            <person name="Keri Z."/>
            <person name="LaButti K."/>
            <person name="Lipzen A."/>
            <person name="Lombard V."/>
            <person name="Magnuson J."/>
            <person name="Maillard F."/>
            <person name="Morin E."/>
            <person name="Murat C."/>
            <person name="Nolan M."/>
            <person name="Ohm R."/>
            <person name="Pangilinan J."/>
            <person name="Pereira M."/>
            <person name="Perotto S."/>
            <person name="Peter M."/>
            <person name="Riley R."/>
            <person name="Sitrit Y."/>
            <person name="Stielow B."/>
            <person name="Szollosi G."/>
            <person name="Zifcakova L."/>
            <person name="Stursova M."/>
            <person name="Spatafora J.W."/>
            <person name="Tedersoo L."/>
            <person name="Vaario L.-M."/>
            <person name="Yamada A."/>
            <person name="Yan M."/>
            <person name="Wang P."/>
            <person name="Xu J."/>
            <person name="Bruns T."/>
            <person name="Baldrian P."/>
            <person name="Vilgalys R."/>
            <person name="Henrissat B."/>
            <person name="Grigoriev I.V."/>
            <person name="Hibbett D."/>
            <person name="Nagy L.G."/>
            <person name="Martin F.M."/>
        </authorList>
    </citation>
    <scope>NUCLEOTIDE SEQUENCE</scope>
    <source>
        <strain evidence="2">BED1</strain>
    </source>
</reference>
<dbReference type="PANTHER" id="PTHR33096">
    <property type="entry name" value="CXC2 DOMAIN-CONTAINING PROTEIN"/>
    <property type="match status" value="1"/>
</dbReference>
<evidence type="ECO:0000313" key="2">
    <source>
        <dbReference type="EMBL" id="KAF8436061.1"/>
    </source>
</evidence>
<comment type="caution">
    <text evidence="2">The sequence shown here is derived from an EMBL/GenBank/DDBJ whole genome shotgun (WGS) entry which is preliminary data.</text>
</comment>
<protein>
    <recommendedName>
        <fullName evidence="1">CxC2-like cysteine cluster KDZ transposase-associated domain-containing protein</fullName>
    </recommendedName>
</protein>
<dbReference type="InterPro" id="IPR041457">
    <property type="entry name" value="CxC2_KDZ-assoc"/>
</dbReference>
<organism evidence="2 3">
    <name type="scientific">Boletus edulis BED1</name>
    <dbReference type="NCBI Taxonomy" id="1328754"/>
    <lineage>
        <taxon>Eukaryota</taxon>
        <taxon>Fungi</taxon>
        <taxon>Dikarya</taxon>
        <taxon>Basidiomycota</taxon>
        <taxon>Agaricomycotina</taxon>
        <taxon>Agaricomycetes</taxon>
        <taxon>Agaricomycetidae</taxon>
        <taxon>Boletales</taxon>
        <taxon>Boletineae</taxon>
        <taxon>Boletaceae</taxon>
        <taxon>Boletoideae</taxon>
        <taxon>Boletus</taxon>
    </lineage>
</organism>
<dbReference type="AlphaFoldDB" id="A0AAD4BPS6"/>
<proteinExistence type="predicted"/>
<dbReference type="PANTHER" id="PTHR33096:SF1">
    <property type="entry name" value="CXC1-LIKE CYSTEINE CLUSTER ASSOCIATED WITH KDZ TRANSPOSASES DOMAIN-CONTAINING PROTEIN"/>
    <property type="match status" value="1"/>
</dbReference>
<keyword evidence="3" id="KW-1185">Reference proteome</keyword>
<reference evidence="2" key="2">
    <citation type="journal article" date="2020" name="Nat. Commun.">
        <title>Large-scale genome sequencing of mycorrhizal fungi provides insights into the early evolution of symbiotic traits.</title>
        <authorList>
            <person name="Miyauchi S."/>
            <person name="Kiss E."/>
            <person name="Kuo A."/>
            <person name="Drula E."/>
            <person name="Kohler A."/>
            <person name="Sanchez-Garcia M."/>
            <person name="Morin E."/>
            <person name="Andreopoulos B."/>
            <person name="Barry K.W."/>
            <person name="Bonito G."/>
            <person name="Buee M."/>
            <person name="Carver A."/>
            <person name="Chen C."/>
            <person name="Cichocki N."/>
            <person name="Clum A."/>
            <person name="Culley D."/>
            <person name="Crous P.W."/>
            <person name="Fauchery L."/>
            <person name="Girlanda M."/>
            <person name="Hayes R.D."/>
            <person name="Keri Z."/>
            <person name="LaButti K."/>
            <person name="Lipzen A."/>
            <person name="Lombard V."/>
            <person name="Magnuson J."/>
            <person name="Maillard F."/>
            <person name="Murat C."/>
            <person name="Nolan M."/>
            <person name="Ohm R.A."/>
            <person name="Pangilinan J."/>
            <person name="Pereira M.F."/>
            <person name="Perotto S."/>
            <person name="Peter M."/>
            <person name="Pfister S."/>
            <person name="Riley R."/>
            <person name="Sitrit Y."/>
            <person name="Stielow J.B."/>
            <person name="Szollosi G."/>
            <person name="Zifcakova L."/>
            <person name="Stursova M."/>
            <person name="Spatafora J.W."/>
            <person name="Tedersoo L."/>
            <person name="Vaario L.M."/>
            <person name="Yamada A."/>
            <person name="Yan M."/>
            <person name="Wang P."/>
            <person name="Xu J."/>
            <person name="Bruns T."/>
            <person name="Baldrian P."/>
            <person name="Vilgalys R."/>
            <person name="Dunand C."/>
            <person name="Henrissat B."/>
            <person name="Grigoriev I.V."/>
            <person name="Hibbett D."/>
            <person name="Nagy L.G."/>
            <person name="Martin F.M."/>
        </authorList>
    </citation>
    <scope>NUCLEOTIDE SEQUENCE</scope>
    <source>
        <strain evidence="2">BED1</strain>
    </source>
</reference>
<accession>A0AAD4BPS6</accession>
<feature type="domain" description="CxC2-like cysteine cluster KDZ transposase-associated" evidence="1">
    <location>
        <begin position="75"/>
        <end position="182"/>
    </location>
</feature>
<evidence type="ECO:0000259" key="1">
    <source>
        <dbReference type="Pfam" id="PF18803"/>
    </source>
</evidence>
<gene>
    <name evidence="2" type="ORF">L210DRAFT_3408098</name>
</gene>
<dbReference type="Proteomes" id="UP001194468">
    <property type="component" value="Unassembled WGS sequence"/>
</dbReference>
<dbReference type="InterPro" id="IPR040521">
    <property type="entry name" value="KDZ"/>
</dbReference>
<sequence length="920" mass="105311">MEDRDSFLRELIRLEGRSCLTTCAGCKTTEVAMYRCDDCLAVDLYCKTCILLQHGNQPVHLVKEWTGAYWVRRSLKELGLTIQLGHSAGETCYLPKIPYADDFVILHSNGIHSVALRFCGCETADTPAQQLLRYRLFPASTQQPRTAATFNLLDEFHLLSLESKISAYHYYNSLSRRVNNSGLSPSKDRYEQFMRMVREWRHLKVLKRSGRGHDPDGVDRTQEGQCAVLCPACPQPGKNIPDDWCKVHKEKQWLYALFVAIDANFRLKRRAISNDKIDPSLSRGWSYFVEELSYKLYLREHANLRQEKSMCSSHSAVNGVESKSTEGLAATGAGSVCCARHEMKLPCSVGDLQKGERYINMDYLFFSALRNTSIKVFNVSYDIACQWTVHLWERMITLPNPMHLAYNDSKINMLIPKFHLPAHVAECQWKYSFNFIKGMGRTDGEAPERGWSTLNAAASSAKEMGPGHRRDTLDDLIGDGNWKKLIGLGEMIYRKIVEAVPERNDHQEDLREFENSLKERYSTQLSQWRADVVAWENDMSKPNPFEIKSNAVTQASIRLQLARDEIDLPDTALIHTDISPSVLISMGIDLEEQQRRLRADSEKQGIHATDQQKAKLLQRSNGLLRRIEAWTNVQTLYIPSVASLRVKAALNSEQVQRPESFRLWLPSALRRQVPCDVNLEEIEWKLRTGQAHDALEELRQALRSRAYMLRFKDRFLRGQGATTRARNSLKSVDMKVDASAAKYRAAYGALSALSPLLGKVGWATTFRPLEKEDIRSMTHGTEDRPTEGRRRLSWIWLTCGYTDGTQADEGLQDAIRLEWCKARARANRWAEEVELLVEEQRRTLQFLRWQSDWWLERQALIMTDDPALQEGLKAYALRQAALRQDLANHFEHIWRNTQSYIEAGGGISTDNPIAVEYHSG</sequence>
<dbReference type="Pfam" id="PF18758">
    <property type="entry name" value="KDZ"/>
    <property type="match status" value="1"/>
</dbReference>
<evidence type="ECO:0000313" key="3">
    <source>
        <dbReference type="Proteomes" id="UP001194468"/>
    </source>
</evidence>
<dbReference type="EMBL" id="WHUW01000023">
    <property type="protein sequence ID" value="KAF8436061.1"/>
    <property type="molecule type" value="Genomic_DNA"/>
</dbReference>
<name>A0AAD4BPS6_BOLED</name>
<dbReference type="Pfam" id="PF18803">
    <property type="entry name" value="CxC2"/>
    <property type="match status" value="1"/>
</dbReference>